<dbReference type="EMBL" id="CYZP01000001">
    <property type="protein sequence ID" value="CUN44122.1"/>
    <property type="molecule type" value="Genomic_DNA"/>
</dbReference>
<evidence type="ECO:0000313" key="2">
    <source>
        <dbReference type="EMBL" id="CUN44122.1"/>
    </source>
</evidence>
<accession>A0A173WX77</accession>
<keyword evidence="1" id="KW-0472">Membrane</keyword>
<evidence type="ECO:0000313" key="3">
    <source>
        <dbReference type="Proteomes" id="UP000095645"/>
    </source>
</evidence>
<protein>
    <submittedName>
        <fullName evidence="2">Uncharacterized protein</fullName>
    </submittedName>
</protein>
<gene>
    <name evidence="2" type="ORF">ERS852476_00119</name>
</gene>
<organism evidence="2 3">
    <name type="scientific">Blautia obeum</name>
    <dbReference type="NCBI Taxonomy" id="40520"/>
    <lineage>
        <taxon>Bacteria</taxon>
        <taxon>Bacillati</taxon>
        <taxon>Bacillota</taxon>
        <taxon>Clostridia</taxon>
        <taxon>Lachnospirales</taxon>
        <taxon>Lachnospiraceae</taxon>
        <taxon>Blautia</taxon>
    </lineage>
</organism>
<proteinExistence type="predicted"/>
<reference evidence="2 3" key="1">
    <citation type="submission" date="2015-09" db="EMBL/GenBank/DDBJ databases">
        <authorList>
            <consortium name="Pathogen Informatics"/>
        </authorList>
    </citation>
    <scope>NUCLEOTIDE SEQUENCE [LARGE SCALE GENOMIC DNA]</scope>
    <source>
        <strain evidence="2 3">2789STDY5834861</strain>
    </source>
</reference>
<feature type="transmembrane region" description="Helical" evidence="1">
    <location>
        <begin position="7"/>
        <end position="23"/>
    </location>
</feature>
<dbReference type="Proteomes" id="UP000095645">
    <property type="component" value="Unassembled WGS sequence"/>
</dbReference>
<keyword evidence="1" id="KW-0812">Transmembrane</keyword>
<dbReference type="InterPro" id="IPR046191">
    <property type="entry name" value="DUF6219"/>
</dbReference>
<dbReference type="Pfam" id="PF19727">
    <property type="entry name" value="DUF6219"/>
    <property type="match status" value="1"/>
</dbReference>
<sequence length="72" mass="8177">MKAHKYWSLGALAAMFGIFYAGYKNMKSAHKYFACSSLFCMIIAIYSGHEMISGKSKKRKTLFPMENSKPNL</sequence>
<dbReference type="GeneID" id="75077940"/>
<keyword evidence="1" id="KW-1133">Transmembrane helix</keyword>
<dbReference type="RefSeq" id="WP_008705630.1">
    <property type="nucleotide sequence ID" value="NZ_CYZP01000001.1"/>
</dbReference>
<feature type="transmembrane region" description="Helical" evidence="1">
    <location>
        <begin position="29"/>
        <end position="49"/>
    </location>
</feature>
<dbReference type="AlphaFoldDB" id="A0A173WX77"/>
<evidence type="ECO:0000256" key="1">
    <source>
        <dbReference type="SAM" id="Phobius"/>
    </source>
</evidence>
<name>A0A173WX77_9FIRM</name>